<comment type="caution">
    <text evidence="1">The sequence shown here is derived from an EMBL/GenBank/DDBJ whole genome shotgun (WGS) entry which is preliminary data.</text>
</comment>
<protein>
    <submittedName>
        <fullName evidence="1">Uncharacterized protein</fullName>
    </submittedName>
</protein>
<organism evidence="1 2">
    <name type="scientific">Liparis tanakae</name>
    <name type="common">Tanaka's snailfish</name>
    <dbReference type="NCBI Taxonomy" id="230148"/>
    <lineage>
        <taxon>Eukaryota</taxon>
        <taxon>Metazoa</taxon>
        <taxon>Chordata</taxon>
        <taxon>Craniata</taxon>
        <taxon>Vertebrata</taxon>
        <taxon>Euteleostomi</taxon>
        <taxon>Actinopterygii</taxon>
        <taxon>Neopterygii</taxon>
        <taxon>Teleostei</taxon>
        <taxon>Neoteleostei</taxon>
        <taxon>Acanthomorphata</taxon>
        <taxon>Eupercaria</taxon>
        <taxon>Perciformes</taxon>
        <taxon>Cottioidei</taxon>
        <taxon>Cottales</taxon>
        <taxon>Liparidae</taxon>
        <taxon>Liparis</taxon>
    </lineage>
</organism>
<sequence length="293" mass="32052">MTIDRGGVLVTFSLLRPTARKPAELRGERDGEQRTLFVLKLELPGSQKVVPRFPLVQSCWQGYTRVVECECGCGWGRVLFCPLLGKVLNEWSEVSPPMVLGIMVMVFGVISGMSSGSPQHYVVRVQRVAHSPAVQVRVLLHLQGHDLLLLSVSQIVGGATLGTTAPVDVMPTLVLLVVKGSEGQNVEEEQGGSYSDGHRQLSGVVTLVHQMWLDVAVLGLGGEWSWVRAFGHRNLGLRHPTSSTVSSKLQPTFRASIRAYLAGWKLTAQLDKALPLCAMALWNRPGEKSMRLE</sequence>
<name>A0A4Z2IJ20_9TELE</name>
<dbReference type="OrthoDB" id="10634146at2759"/>
<proteinExistence type="predicted"/>
<accession>A0A4Z2IJ20</accession>
<gene>
    <name evidence="1" type="ORF">EYF80_011829</name>
</gene>
<dbReference type="AlphaFoldDB" id="A0A4Z2IJ20"/>
<evidence type="ECO:0000313" key="2">
    <source>
        <dbReference type="Proteomes" id="UP000314294"/>
    </source>
</evidence>
<dbReference type="EMBL" id="SRLO01000078">
    <property type="protein sequence ID" value="TNN77906.1"/>
    <property type="molecule type" value="Genomic_DNA"/>
</dbReference>
<dbReference type="Proteomes" id="UP000314294">
    <property type="component" value="Unassembled WGS sequence"/>
</dbReference>
<evidence type="ECO:0000313" key="1">
    <source>
        <dbReference type="EMBL" id="TNN77906.1"/>
    </source>
</evidence>
<keyword evidence="2" id="KW-1185">Reference proteome</keyword>
<reference evidence="1 2" key="1">
    <citation type="submission" date="2019-03" db="EMBL/GenBank/DDBJ databases">
        <title>First draft genome of Liparis tanakae, snailfish: a comprehensive survey of snailfish specific genes.</title>
        <authorList>
            <person name="Kim W."/>
            <person name="Song I."/>
            <person name="Jeong J.-H."/>
            <person name="Kim D."/>
            <person name="Kim S."/>
            <person name="Ryu S."/>
            <person name="Song J.Y."/>
            <person name="Lee S.K."/>
        </authorList>
    </citation>
    <scope>NUCLEOTIDE SEQUENCE [LARGE SCALE GENOMIC DNA]</scope>
    <source>
        <tissue evidence="1">Muscle</tissue>
    </source>
</reference>